<proteinExistence type="predicted"/>
<dbReference type="GeneID" id="25278969"/>
<feature type="transmembrane region" description="Helical" evidence="5">
    <location>
        <begin position="238"/>
        <end position="257"/>
    </location>
</feature>
<dbReference type="PANTHER" id="PTHR23501:SF195">
    <property type="entry name" value="PEP5"/>
    <property type="match status" value="1"/>
</dbReference>
<dbReference type="GO" id="GO:0022857">
    <property type="term" value="F:transmembrane transporter activity"/>
    <property type="evidence" value="ECO:0007669"/>
    <property type="project" value="InterPro"/>
</dbReference>
<feature type="transmembrane region" description="Helical" evidence="5">
    <location>
        <begin position="78"/>
        <end position="97"/>
    </location>
</feature>
<feature type="transmembrane region" description="Helical" evidence="5">
    <location>
        <begin position="436"/>
        <end position="456"/>
    </location>
</feature>
<organism evidence="7 8">
    <name type="scientific">Exophiala aquamarina CBS 119918</name>
    <dbReference type="NCBI Taxonomy" id="1182545"/>
    <lineage>
        <taxon>Eukaryota</taxon>
        <taxon>Fungi</taxon>
        <taxon>Dikarya</taxon>
        <taxon>Ascomycota</taxon>
        <taxon>Pezizomycotina</taxon>
        <taxon>Eurotiomycetes</taxon>
        <taxon>Chaetothyriomycetidae</taxon>
        <taxon>Chaetothyriales</taxon>
        <taxon>Herpotrichiellaceae</taxon>
        <taxon>Exophiala</taxon>
    </lineage>
</organism>
<dbReference type="InterPro" id="IPR011701">
    <property type="entry name" value="MFS"/>
</dbReference>
<dbReference type="OrthoDB" id="4161376at2759"/>
<dbReference type="SUPFAM" id="SSF103473">
    <property type="entry name" value="MFS general substrate transporter"/>
    <property type="match status" value="1"/>
</dbReference>
<dbReference type="GO" id="GO:0005886">
    <property type="term" value="C:plasma membrane"/>
    <property type="evidence" value="ECO:0007669"/>
    <property type="project" value="TreeGrafter"/>
</dbReference>
<feature type="transmembrane region" description="Helical" evidence="5">
    <location>
        <begin position="103"/>
        <end position="123"/>
    </location>
</feature>
<feature type="transmembrane region" description="Helical" evidence="5">
    <location>
        <begin position="527"/>
        <end position="545"/>
    </location>
</feature>
<evidence type="ECO:0000313" key="7">
    <source>
        <dbReference type="EMBL" id="KEF59192.1"/>
    </source>
</evidence>
<feature type="transmembrane region" description="Helical" evidence="5">
    <location>
        <begin position="307"/>
        <end position="328"/>
    </location>
</feature>
<accession>A0A072PHG4</accession>
<sequence>MATDDKAAEMAEMVETVATTNISVSIASQEVEDRHVSFRLIIITAAVTGVYLATIVHIVGSGLLARSIVAAIGGSDKVAWLTIVVTFHPILLGPPVAQAADLWGRKWFIVVAMLAGTVGCLIVSRANTIGVAIAGQAIAGFNQTAQGLSHAIVSEILPRRYRPWAQAGIHVAAGLGALLGLYVGGAMCRNSPEGFRNYWYLTASLFCTVGCIIAIFYNPPLRQLQHLNVAEKIRRFDLPGTFLLIIALLGICLGLGWSQNPYTWRNAHILTPFIIGITGLVFLIIYYTQFKKDGIIHHELFQGSRNFVIALICIFAEGVSFFAANNYFGFQVGFLFDRDLLLTGATYSITWITYMIGTLIAGWYCSRTATLKLPVIISFVSFIIFFALMISVQLSSGTMVWGYGVFLGIGLGISLNALVVVAQLSIPPQLIATGTSLMLAIRAAGGTVGLAIYNAVFNAALSNNLGPKISQAALSQGLPSSSLPQLINALAHEDYAAVQSVPGITPAIIQASVVALKNAFNVGFRNIYITALASGIVALIASFFLRDRKEEFTYSIDAPMTEKKVKDIQE</sequence>
<reference evidence="7 8" key="1">
    <citation type="submission" date="2013-03" db="EMBL/GenBank/DDBJ databases">
        <title>The Genome Sequence of Exophiala aquamarina CBS 119918.</title>
        <authorList>
            <consortium name="The Broad Institute Genomics Platform"/>
            <person name="Cuomo C."/>
            <person name="de Hoog S."/>
            <person name="Gorbushina A."/>
            <person name="Walker B."/>
            <person name="Young S.K."/>
            <person name="Zeng Q."/>
            <person name="Gargeya S."/>
            <person name="Fitzgerald M."/>
            <person name="Haas B."/>
            <person name="Abouelleil A."/>
            <person name="Allen A.W."/>
            <person name="Alvarado L."/>
            <person name="Arachchi H.M."/>
            <person name="Berlin A.M."/>
            <person name="Chapman S.B."/>
            <person name="Gainer-Dewar J."/>
            <person name="Goldberg J."/>
            <person name="Griggs A."/>
            <person name="Gujja S."/>
            <person name="Hansen M."/>
            <person name="Howarth C."/>
            <person name="Imamovic A."/>
            <person name="Ireland A."/>
            <person name="Larimer J."/>
            <person name="McCowan C."/>
            <person name="Murphy C."/>
            <person name="Pearson M."/>
            <person name="Poon T.W."/>
            <person name="Priest M."/>
            <person name="Roberts A."/>
            <person name="Saif S."/>
            <person name="Shea T."/>
            <person name="Sisk P."/>
            <person name="Sykes S."/>
            <person name="Wortman J."/>
            <person name="Nusbaum C."/>
            <person name="Birren B."/>
        </authorList>
    </citation>
    <scope>NUCLEOTIDE SEQUENCE [LARGE SCALE GENOMIC DNA]</scope>
    <source>
        <strain evidence="7 8">CBS 119918</strain>
    </source>
</reference>
<feature type="transmembrane region" description="Helical" evidence="5">
    <location>
        <begin position="198"/>
        <end position="217"/>
    </location>
</feature>
<gene>
    <name evidence="7" type="ORF">A1O9_04036</name>
</gene>
<dbReference type="HOGENOM" id="CLU_000960_25_1_1"/>
<evidence type="ECO:0000256" key="5">
    <source>
        <dbReference type="SAM" id="Phobius"/>
    </source>
</evidence>
<evidence type="ECO:0000256" key="2">
    <source>
        <dbReference type="ARBA" id="ARBA00022692"/>
    </source>
</evidence>
<feature type="transmembrane region" description="Helical" evidence="5">
    <location>
        <begin position="373"/>
        <end position="394"/>
    </location>
</feature>
<dbReference type="Pfam" id="PF07690">
    <property type="entry name" value="MFS_1"/>
    <property type="match status" value="1"/>
</dbReference>
<feature type="transmembrane region" description="Helical" evidence="5">
    <location>
        <begin position="269"/>
        <end position="287"/>
    </location>
</feature>
<dbReference type="Proteomes" id="UP000027920">
    <property type="component" value="Unassembled WGS sequence"/>
</dbReference>
<dbReference type="EMBL" id="AMGV01000003">
    <property type="protein sequence ID" value="KEF59192.1"/>
    <property type="molecule type" value="Genomic_DNA"/>
</dbReference>
<name>A0A072PHG4_9EURO</name>
<evidence type="ECO:0000256" key="1">
    <source>
        <dbReference type="ARBA" id="ARBA00004141"/>
    </source>
</evidence>
<evidence type="ECO:0000256" key="4">
    <source>
        <dbReference type="ARBA" id="ARBA00023136"/>
    </source>
</evidence>
<keyword evidence="2 5" id="KW-0812">Transmembrane</keyword>
<keyword evidence="8" id="KW-1185">Reference proteome</keyword>
<comment type="subcellular location">
    <subcellularLocation>
        <location evidence="1">Membrane</location>
        <topology evidence="1">Multi-pass membrane protein</topology>
    </subcellularLocation>
</comment>
<keyword evidence="3 5" id="KW-1133">Transmembrane helix</keyword>
<dbReference type="InterPro" id="IPR005829">
    <property type="entry name" value="Sugar_transporter_CS"/>
</dbReference>
<dbReference type="RefSeq" id="XP_013261782.1">
    <property type="nucleotide sequence ID" value="XM_013406328.1"/>
</dbReference>
<evidence type="ECO:0000259" key="6">
    <source>
        <dbReference type="PROSITE" id="PS50850"/>
    </source>
</evidence>
<keyword evidence="4 5" id="KW-0472">Membrane</keyword>
<feature type="domain" description="Major facilitator superfamily (MFS) profile" evidence="6">
    <location>
        <begin position="41"/>
        <end position="550"/>
    </location>
</feature>
<feature type="transmembrane region" description="Helical" evidence="5">
    <location>
        <begin position="167"/>
        <end position="186"/>
    </location>
</feature>
<dbReference type="InterPro" id="IPR036259">
    <property type="entry name" value="MFS_trans_sf"/>
</dbReference>
<dbReference type="PANTHER" id="PTHR23501">
    <property type="entry name" value="MAJOR FACILITATOR SUPERFAMILY"/>
    <property type="match status" value="1"/>
</dbReference>
<feature type="transmembrane region" description="Helical" evidence="5">
    <location>
        <begin position="40"/>
        <end position="66"/>
    </location>
</feature>
<dbReference type="AlphaFoldDB" id="A0A072PHG4"/>
<evidence type="ECO:0000256" key="3">
    <source>
        <dbReference type="ARBA" id="ARBA00022989"/>
    </source>
</evidence>
<dbReference type="PROSITE" id="PS50850">
    <property type="entry name" value="MFS"/>
    <property type="match status" value="1"/>
</dbReference>
<dbReference type="InterPro" id="IPR020846">
    <property type="entry name" value="MFS_dom"/>
</dbReference>
<dbReference type="Gene3D" id="1.20.1250.20">
    <property type="entry name" value="MFS general substrate transporter like domains"/>
    <property type="match status" value="1"/>
</dbReference>
<dbReference type="VEuPathDB" id="FungiDB:A1O9_04036"/>
<feature type="transmembrane region" description="Helical" evidence="5">
    <location>
        <begin position="348"/>
        <end position="366"/>
    </location>
</feature>
<protein>
    <recommendedName>
        <fullName evidence="6">Major facilitator superfamily (MFS) profile domain-containing protein</fullName>
    </recommendedName>
</protein>
<evidence type="ECO:0000313" key="8">
    <source>
        <dbReference type="Proteomes" id="UP000027920"/>
    </source>
</evidence>
<comment type="caution">
    <text evidence="7">The sequence shown here is derived from an EMBL/GenBank/DDBJ whole genome shotgun (WGS) entry which is preliminary data.</text>
</comment>
<feature type="transmembrane region" description="Helical" evidence="5">
    <location>
        <begin position="400"/>
        <end position="424"/>
    </location>
</feature>
<dbReference type="PROSITE" id="PS00216">
    <property type="entry name" value="SUGAR_TRANSPORT_1"/>
    <property type="match status" value="1"/>
</dbReference>